<accession>A0A0A9WIK3</accession>
<protein>
    <submittedName>
        <fullName evidence="2">Protein MMS22-like protein</fullName>
    </submittedName>
</protein>
<feature type="non-terminal residue" evidence="2">
    <location>
        <position position="1"/>
    </location>
</feature>
<name>A0A0A9WIK3_LYGHE</name>
<evidence type="ECO:0000313" key="2">
    <source>
        <dbReference type="EMBL" id="JAG07241.1"/>
    </source>
</evidence>
<reference evidence="2" key="2">
    <citation type="submission" date="2014-07" db="EMBL/GenBank/DDBJ databases">
        <authorList>
            <person name="Hull J."/>
        </authorList>
    </citation>
    <scope>NUCLEOTIDE SEQUENCE</scope>
</reference>
<sequence length="109" mass="12121">GSSAVQQKTDERTIQDAHVNYDETTTVFYQTLDNGQGINQQQAQQTKTGPIQAQHSIYDQTPRTGSIINRPPNVFSSITEPTQQKSGQRLAEPGIETNTELGKHEQHTE</sequence>
<evidence type="ECO:0000256" key="1">
    <source>
        <dbReference type="SAM" id="MobiDB-lite"/>
    </source>
</evidence>
<feature type="region of interest" description="Disordered" evidence="1">
    <location>
        <begin position="62"/>
        <end position="109"/>
    </location>
</feature>
<dbReference type="EMBL" id="GBHO01036363">
    <property type="protein sequence ID" value="JAG07241.1"/>
    <property type="molecule type" value="Transcribed_RNA"/>
</dbReference>
<proteinExistence type="predicted"/>
<organism evidence="2">
    <name type="scientific">Lygus hesperus</name>
    <name type="common">Western plant bug</name>
    <dbReference type="NCBI Taxonomy" id="30085"/>
    <lineage>
        <taxon>Eukaryota</taxon>
        <taxon>Metazoa</taxon>
        <taxon>Ecdysozoa</taxon>
        <taxon>Arthropoda</taxon>
        <taxon>Hexapoda</taxon>
        <taxon>Insecta</taxon>
        <taxon>Pterygota</taxon>
        <taxon>Neoptera</taxon>
        <taxon>Paraneoptera</taxon>
        <taxon>Hemiptera</taxon>
        <taxon>Heteroptera</taxon>
        <taxon>Panheteroptera</taxon>
        <taxon>Cimicomorpha</taxon>
        <taxon>Miridae</taxon>
        <taxon>Mirini</taxon>
        <taxon>Lygus</taxon>
    </lineage>
</organism>
<feature type="non-terminal residue" evidence="2">
    <location>
        <position position="109"/>
    </location>
</feature>
<feature type="compositionally biased region" description="Polar residues" evidence="1">
    <location>
        <begin position="74"/>
        <end position="87"/>
    </location>
</feature>
<dbReference type="AlphaFoldDB" id="A0A0A9WIK3"/>
<reference evidence="2" key="1">
    <citation type="journal article" date="2014" name="PLoS ONE">
        <title>Transcriptome-Based Identification of ABC Transporters in the Western Tarnished Plant Bug Lygus hesperus.</title>
        <authorList>
            <person name="Hull J.J."/>
            <person name="Chaney K."/>
            <person name="Geib S.M."/>
            <person name="Fabrick J.A."/>
            <person name="Brent C.S."/>
            <person name="Walsh D."/>
            <person name="Lavine L.C."/>
        </authorList>
    </citation>
    <scope>NUCLEOTIDE SEQUENCE</scope>
</reference>
<gene>
    <name evidence="2" type="primary">mms22l</name>
    <name evidence="2" type="ORF">CM83_105755</name>
</gene>